<dbReference type="InterPro" id="IPR021720">
    <property type="entry name" value="Malectin_dom"/>
</dbReference>
<dbReference type="Proteomes" id="UP000737018">
    <property type="component" value="Unassembled WGS sequence"/>
</dbReference>
<name>A0A8J4QYN9_9ROSI</name>
<sequence>MRRHISVSGSVYLISTFSVANNVLEIRFYWAGKRTMRIHGRGVYGPLISAVSVVSDVFGPVYKGQLPDDTVIAVSSSHLNQSKEIVNF</sequence>
<dbReference type="OrthoDB" id="1938112at2759"/>
<evidence type="ECO:0000313" key="2">
    <source>
        <dbReference type="EMBL" id="KAF3961485.1"/>
    </source>
</evidence>
<proteinExistence type="predicted"/>
<dbReference type="AlphaFoldDB" id="A0A8J4QYN9"/>
<dbReference type="Pfam" id="PF11721">
    <property type="entry name" value="Malectin"/>
    <property type="match status" value="1"/>
</dbReference>
<dbReference type="EMBL" id="JRKL02001891">
    <property type="protein sequence ID" value="KAF3961485.1"/>
    <property type="molecule type" value="Genomic_DNA"/>
</dbReference>
<gene>
    <name evidence="2" type="ORF">CMV_013900</name>
</gene>
<accession>A0A8J4QYN9</accession>
<organism evidence="2 3">
    <name type="scientific">Castanea mollissima</name>
    <name type="common">Chinese chestnut</name>
    <dbReference type="NCBI Taxonomy" id="60419"/>
    <lineage>
        <taxon>Eukaryota</taxon>
        <taxon>Viridiplantae</taxon>
        <taxon>Streptophyta</taxon>
        <taxon>Embryophyta</taxon>
        <taxon>Tracheophyta</taxon>
        <taxon>Spermatophyta</taxon>
        <taxon>Magnoliopsida</taxon>
        <taxon>eudicotyledons</taxon>
        <taxon>Gunneridae</taxon>
        <taxon>Pentapetalae</taxon>
        <taxon>rosids</taxon>
        <taxon>fabids</taxon>
        <taxon>Fagales</taxon>
        <taxon>Fagaceae</taxon>
        <taxon>Castanea</taxon>
    </lineage>
</organism>
<keyword evidence="3" id="KW-1185">Reference proteome</keyword>
<comment type="caution">
    <text evidence="2">The sequence shown here is derived from an EMBL/GenBank/DDBJ whole genome shotgun (WGS) entry which is preliminary data.</text>
</comment>
<reference evidence="2" key="1">
    <citation type="submission" date="2020-03" db="EMBL/GenBank/DDBJ databases">
        <title>Castanea mollissima Vanexum genome sequencing.</title>
        <authorList>
            <person name="Staton M."/>
        </authorList>
    </citation>
    <scope>NUCLEOTIDE SEQUENCE</scope>
    <source>
        <tissue evidence="2">Leaf</tissue>
    </source>
</reference>
<evidence type="ECO:0000313" key="3">
    <source>
        <dbReference type="Proteomes" id="UP000737018"/>
    </source>
</evidence>
<feature type="domain" description="Malectin" evidence="1">
    <location>
        <begin position="14"/>
        <end position="51"/>
    </location>
</feature>
<protein>
    <recommendedName>
        <fullName evidence="1">Malectin domain-containing protein</fullName>
    </recommendedName>
</protein>
<evidence type="ECO:0000259" key="1">
    <source>
        <dbReference type="Pfam" id="PF11721"/>
    </source>
</evidence>